<dbReference type="RefSeq" id="WP_234751665.1">
    <property type="nucleotide sequence ID" value="NZ_JBHMBC010000025.1"/>
</dbReference>
<keyword evidence="2" id="KW-1003">Cell membrane</keyword>
<keyword evidence="3" id="KW-0808">Transferase</keyword>
<evidence type="ECO:0000256" key="2">
    <source>
        <dbReference type="ARBA" id="ARBA00022475"/>
    </source>
</evidence>
<feature type="transmembrane region" description="Helical" evidence="8">
    <location>
        <begin position="156"/>
        <end position="183"/>
    </location>
</feature>
<accession>A0ABV5Y203</accession>
<feature type="transmembrane region" description="Helical" evidence="8">
    <location>
        <begin position="79"/>
        <end position="97"/>
    </location>
</feature>
<evidence type="ECO:0000256" key="8">
    <source>
        <dbReference type="SAM" id="Phobius"/>
    </source>
</evidence>
<comment type="similarity">
    <text evidence="7">Belongs to the glycosyltransferase 87 family.</text>
</comment>
<evidence type="ECO:0000256" key="7">
    <source>
        <dbReference type="ARBA" id="ARBA00024033"/>
    </source>
</evidence>
<feature type="transmembrane region" description="Helical" evidence="8">
    <location>
        <begin position="128"/>
        <end position="149"/>
    </location>
</feature>
<keyword evidence="4 8" id="KW-0812">Transmembrane</keyword>
<dbReference type="Pfam" id="PF09594">
    <property type="entry name" value="GT87"/>
    <property type="match status" value="1"/>
</dbReference>
<comment type="subcellular location">
    <subcellularLocation>
        <location evidence="1">Cell membrane</location>
        <topology evidence="1">Multi-pass membrane protein</topology>
    </subcellularLocation>
</comment>
<feature type="transmembrane region" description="Helical" evidence="8">
    <location>
        <begin position="214"/>
        <end position="236"/>
    </location>
</feature>
<evidence type="ECO:0000256" key="5">
    <source>
        <dbReference type="ARBA" id="ARBA00022989"/>
    </source>
</evidence>
<sequence length="366" mass="39214">MASWPGEDVYARNLFGELLPSEGLPFVYTPFSAALLSVTSLLPAQTSFVLWTTGCVATLAFIIGVCLPRSLPRRRTIWLTLLLLGCCTTIVAQHLVWGQINLFLAGLCLADFVRHTNGRWSRFVPKGVLIGIAAGIKLTPAIFIPYLLITRQWRMAVSAVAGFAGTVIIGGILFPTMSVTYWFSDVWQLSSKVDLGTQFASAGNNSIQGAAAAIGHWAVSPSKVIVIVVAVLGLFAGAKIFRAGQMLAAVLAVGMTASLVSPVSWLHHWVYLIPALVVLWFLGRKPTRVFVAAAALVLLIHGTDLGEHMLQNGPTLLAPLGILLRESLLLISVSTIGLFLALRSRPSPPAAAILDHRPVEGIPART</sequence>
<name>A0ABV5Y203_ARTRM</name>
<comment type="caution">
    <text evidence="9">The sequence shown here is derived from an EMBL/GenBank/DDBJ whole genome shotgun (WGS) entry which is preliminary data.</text>
</comment>
<dbReference type="InterPro" id="IPR018584">
    <property type="entry name" value="GT87"/>
</dbReference>
<feature type="transmembrane region" description="Helical" evidence="8">
    <location>
        <begin position="243"/>
        <end position="260"/>
    </location>
</feature>
<dbReference type="Proteomes" id="UP001589702">
    <property type="component" value="Unassembled WGS sequence"/>
</dbReference>
<evidence type="ECO:0000256" key="4">
    <source>
        <dbReference type="ARBA" id="ARBA00022692"/>
    </source>
</evidence>
<evidence type="ECO:0000256" key="1">
    <source>
        <dbReference type="ARBA" id="ARBA00004651"/>
    </source>
</evidence>
<keyword evidence="6 8" id="KW-0472">Membrane</keyword>
<protein>
    <submittedName>
        <fullName evidence="9">Glycosyltransferase 87 family protein</fullName>
    </submittedName>
</protein>
<evidence type="ECO:0000256" key="3">
    <source>
        <dbReference type="ARBA" id="ARBA00022679"/>
    </source>
</evidence>
<feature type="transmembrane region" description="Helical" evidence="8">
    <location>
        <begin position="266"/>
        <end position="282"/>
    </location>
</feature>
<dbReference type="EMBL" id="JBHMBC010000025">
    <property type="protein sequence ID" value="MFB9821012.1"/>
    <property type="molecule type" value="Genomic_DNA"/>
</dbReference>
<reference evidence="9 10" key="1">
    <citation type="submission" date="2024-09" db="EMBL/GenBank/DDBJ databases">
        <authorList>
            <person name="Sun Q."/>
            <person name="Mori K."/>
        </authorList>
    </citation>
    <scope>NUCLEOTIDE SEQUENCE [LARGE SCALE GENOMIC DNA]</scope>
    <source>
        <strain evidence="9 10">JCM 1334</strain>
    </source>
</reference>
<keyword evidence="5 8" id="KW-1133">Transmembrane helix</keyword>
<evidence type="ECO:0000313" key="9">
    <source>
        <dbReference type="EMBL" id="MFB9821012.1"/>
    </source>
</evidence>
<proteinExistence type="inferred from homology"/>
<feature type="transmembrane region" description="Helical" evidence="8">
    <location>
        <begin position="289"/>
        <end position="310"/>
    </location>
</feature>
<evidence type="ECO:0000313" key="10">
    <source>
        <dbReference type="Proteomes" id="UP001589702"/>
    </source>
</evidence>
<feature type="transmembrane region" description="Helical" evidence="8">
    <location>
        <begin position="322"/>
        <end position="342"/>
    </location>
</feature>
<keyword evidence="10" id="KW-1185">Reference proteome</keyword>
<organism evidence="9 10">
    <name type="scientific">Arthrobacter ramosus</name>
    <dbReference type="NCBI Taxonomy" id="1672"/>
    <lineage>
        <taxon>Bacteria</taxon>
        <taxon>Bacillati</taxon>
        <taxon>Actinomycetota</taxon>
        <taxon>Actinomycetes</taxon>
        <taxon>Micrococcales</taxon>
        <taxon>Micrococcaceae</taxon>
        <taxon>Arthrobacter</taxon>
    </lineage>
</organism>
<evidence type="ECO:0000256" key="6">
    <source>
        <dbReference type="ARBA" id="ARBA00023136"/>
    </source>
</evidence>
<feature type="transmembrane region" description="Helical" evidence="8">
    <location>
        <begin position="48"/>
        <end position="67"/>
    </location>
</feature>
<gene>
    <name evidence="9" type="ORF">ACFFP1_16070</name>
</gene>